<sequence length="100" mass="11723">MTENISSDFELIQINDVMELENNSKNIQINEEVKDNKEDLVENNSLENKKENKNSYDSTLAEYYLYGELVRANLPARIENFEETDNSEAIIEKKDEKIIF</sequence>
<evidence type="ECO:0000313" key="2">
    <source>
        <dbReference type="Proteomes" id="UP000580250"/>
    </source>
</evidence>
<dbReference type="EMBL" id="CAJEWN010000004">
    <property type="protein sequence ID" value="CAD2125764.1"/>
    <property type="molecule type" value="Genomic_DNA"/>
</dbReference>
<evidence type="ECO:0000313" key="1">
    <source>
        <dbReference type="EMBL" id="CAD2125764.1"/>
    </source>
</evidence>
<gene>
    <name evidence="1" type="ORF">MENT_LOCUS1236</name>
</gene>
<dbReference type="AlphaFoldDB" id="A0A6V7TL26"/>
<name>A0A6V7TL26_MELEN</name>
<accession>A0A6V7TL26</accession>
<reference evidence="1 2" key="1">
    <citation type="submission" date="2020-08" db="EMBL/GenBank/DDBJ databases">
        <authorList>
            <person name="Koutsovoulos G."/>
            <person name="Danchin GJ E."/>
        </authorList>
    </citation>
    <scope>NUCLEOTIDE SEQUENCE [LARGE SCALE GENOMIC DNA]</scope>
</reference>
<dbReference type="Proteomes" id="UP000580250">
    <property type="component" value="Unassembled WGS sequence"/>
</dbReference>
<organism evidence="1 2">
    <name type="scientific">Meloidogyne enterolobii</name>
    <name type="common">Root-knot nematode worm</name>
    <name type="synonym">Meloidogyne mayaguensis</name>
    <dbReference type="NCBI Taxonomy" id="390850"/>
    <lineage>
        <taxon>Eukaryota</taxon>
        <taxon>Metazoa</taxon>
        <taxon>Ecdysozoa</taxon>
        <taxon>Nematoda</taxon>
        <taxon>Chromadorea</taxon>
        <taxon>Rhabditida</taxon>
        <taxon>Tylenchina</taxon>
        <taxon>Tylenchomorpha</taxon>
        <taxon>Tylenchoidea</taxon>
        <taxon>Meloidogynidae</taxon>
        <taxon>Meloidogyninae</taxon>
        <taxon>Meloidogyne</taxon>
    </lineage>
</organism>
<proteinExistence type="predicted"/>
<protein>
    <submittedName>
        <fullName evidence="1">Uncharacterized protein</fullName>
    </submittedName>
</protein>
<comment type="caution">
    <text evidence="1">The sequence shown here is derived from an EMBL/GenBank/DDBJ whole genome shotgun (WGS) entry which is preliminary data.</text>
</comment>